<dbReference type="EC" id="3.5.1.81" evidence="3"/>
<reference evidence="3" key="1">
    <citation type="submission" date="2020-07" db="EMBL/GenBank/DDBJ databases">
        <title>Koleobacter methoxysyntrophicus gen. nov., sp. nov., a novel anaerobic bacterium isolated from deep subsurface oil field and proposal of Koleobacterales ord. nov. in the phylum Firmicutes.</title>
        <authorList>
            <person name="Sakamoto S."/>
            <person name="Tamaki H."/>
        </authorList>
    </citation>
    <scope>NUCLEOTIDE SEQUENCE</scope>
    <source>
        <strain evidence="3">NRmbB1</strain>
    </source>
</reference>
<dbReference type="RefSeq" id="WP_206708931.1">
    <property type="nucleotide sequence ID" value="NZ_CP059066.1"/>
</dbReference>
<dbReference type="PANTHER" id="PTHR11647:SF1">
    <property type="entry name" value="COLLAPSIN RESPONSE MEDIATOR PROTEIN"/>
    <property type="match status" value="1"/>
</dbReference>
<dbReference type="AlphaFoldDB" id="A0A8A0RMP4"/>
<dbReference type="GO" id="GO:0047420">
    <property type="term" value="F:N-acyl-D-amino-acid deacylase activity"/>
    <property type="evidence" value="ECO:0007669"/>
    <property type="project" value="UniProtKB-EC"/>
</dbReference>
<dbReference type="Proteomes" id="UP000662904">
    <property type="component" value="Chromosome"/>
</dbReference>
<name>A0A8A0RMP4_9FIRM</name>
<dbReference type="KEGG" id="kme:H0A61_01070"/>
<comment type="cofactor">
    <cofactor evidence="1">
        <name>Zn(2+)</name>
        <dbReference type="ChEBI" id="CHEBI:29105"/>
    </cofactor>
</comment>
<gene>
    <name evidence="3" type="primary">dan_2</name>
    <name evidence="3" type="ORF">H0A61_01070</name>
</gene>
<accession>A0A8A0RMP4</accession>
<dbReference type="InterPro" id="IPR006680">
    <property type="entry name" value="Amidohydro-rel"/>
</dbReference>
<evidence type="ECO:0000259" key="2">
    <source>
        <dbReference type="Pfam" id="PF01979"/>
    </source>
</evidence>
<evidence type="ECO:0000313" key="3">
    <source>
        <dbReference type="EMBL" id="QSQ08727.1"/>
    </source>
</evidence>
<dbReference type="InterPro" id="IPR050378">
    <property type="entry name" value="Metallo-dep_Hydrolases_sf"/>
</dbReference>
<dbReference type="Pfam" id="PF01979">
    <property type="entry name" value="Amidohydro_1"/>
    <property type="match status" value="1"/>
</dbReference>
<dbReference type="Gene3D" id="2.30.40.10">
    <property type="entry name" value="Urease, subunit C, domain 1"/>
    <property type="match status" value="1"/>
</dbReference>
<evidence type="ECO:0000256" key="1">
    <source>
        <dbReference type="ARBA" id="ARBA00001947"/>
    </source>
</evidence>
<keyword evidence="3" id="KW-0378">Hydrolase</keyword>
<sequence length="455" mass="49808">MKTDLVITNGKVVDFNKRELVEKNIGIKNGKIYTLTSADITGQTVLDAAGSVVSPGFIDIHNHSDYNFNTGAKDLFETSKHLLLMGVTTSVGGNCGSGRTDIETYFDYIEKNGAPNNYLGFVGHRKLREEVGITDVYRAATNTEIKKMQELAKKAVENGAVGISFGLEYSPGASFEELVEVGRVLKEYPNTLLSAHYRYDADRSLEALEELIELSKETGVPMQVSHLNSGICFGYAREGLEMLETAYGQKLDIMADAYPYSAFSTSAGSAVFDDGCLERWDVDYDSIMVAGGEHAGKRCDKQLFEHIRKTSPDTPFIAFVMKEEEVDRVIAHPLVMVGSDGNINNGHGHPRASGTFPRVLHRYAAGKGVETLLLFLEKMTKLPAQRLGIKTKGDLFEGADADIIIFNKDNIKDNATFNNPAEQPSGIDYVLIGGKIVVEKGVIKKADSGKVIKLK</sequence>
<dbReference type="Gene3D" id="3.20.20.140">
    <property type="entry name" value="Metal-dependent hydrolases"/>
    <property type="match status" value="2"/>
</dbReference>
<organism evidence="3 4">
    <name type="scientific">Koleobacter methoxysyntrophicus</name>
    <dbReference type="NCBI Taxonomy" id="2751313"/>
    <lineage>
        <taxon>Bacteria</taxon>
        <taxon>Bacillati</taxon>
        <taxon>Bacillota</taxon>
        <taxon>Clostridia</taxon>
        <taxon>Koleobacterales</taxon>
        <taxon>Koleobacteraceae</taxon>
        <taxon>Koleobacter</taxon>
    </lineage>
</organism>
<protein>
    <submittedName>
        <fullName evidence="3">D-aminoacylase</fullName>
        <ecNumber evidence="3">3.5.1.81</ecNumber>
    </submittedName>
</protein>
<dbReference type="EMBL" id="CP059066">
    <property type="protein sequence ID" value="QSQ08727.1"/>
    <property type="molecule type" value="Genomic_DNA"/>
</dbReference>
<dbReference type="InterPro" id="IPR032466">
    <property type="entry name" value="Metal_Hydrolase"/>
</dbReference>
<dbReference type="SUPFAM" id="SSF51338">
    <property type="entry name" value="Composite domain of metallo-dependent hydrolases"/>
    <property type="match status" value="1"/>
</dbReference>
<proteinExistence type="predicted"/>
<dbReference type="SUPFAM" id="SSF51556">
    <property type="entry name" value="Metallo-dependent hydrolases"/>
    <property type="match status" value="1"/>
</dbReference>
<dbReference type="InterPro" id="IPR011059">
    <property type="entry name" value="Metal-dep_hydrolase_composite"/>
</dbReference>
<dbReference type="PANTHER" id="PTHR11647">
    <property type="entry name" value="HYDRANTOINASE/DIHYDROPYRIMIDINASE FAMILY MEMBER"/>
    <property type="match status" value="1"/>
</dbReference>
<keyword evidence="4" id="KW-1185">Reference proteome</keyword>
<evidence type="ECO:0000313" key="4">
    <source>
        <dbReference type="Proteomes" id="UP000662904"/>
    </source>
</evidence>
<feature type="domain" description="Amidohydrolase-related" evidence="2">
    <location>
        <begin position="52"/>
        <end position="437"/>
    </location>
</feature>